<protein>
    <submittedName>
        <fullName evidence="2">Uncharacterized protein</fullName>
    </submittedName>
</protein>
<evidence type="ECO:0000313" key="2">
    <source>
        <dbReference type="EMBL" id="KAF2607000.1"/>
    </source>
</evidence>
<dbReference type="AlphaFoldDB" id="A0A8S9LFX3"/>
<name>A0A8S9LFX3_BRACR</name>
<dbReference type="EMBL" id="QGKW02000276">
    <property type="protein sequence ID" value="KAF2607000.1"/>
    <property type="molecule type" value="Genomic_DNA"/>
</dbReference>
<evidence type="ECO:0000313" key="3">
    <source>
        <dbReference type="Proteomes" id="UP000712281"/>
    </source>
</evidence>
<feature type="compositionally biased region" description="Basic and acidic residues" evidence="1">
    <location>
        <begin position="71"/>
        <end position="80"/>
    </location>
</feature>
<accession>A0A8S9LFX3</accession>
<comment type="caution">
    <text evidence="2">The sequence shown here is derived from an EMBL/GenBank/DDBJ whole genome shotgun (WGS) entry which is preliminary data.</text>
</comment>
<gene>
    <name evidence="2" type="ORF">F2Q68_00046192</name>
</gene>
<dbReference type="Proteomes" id="UP000712281">
    <property type="component" value="Unassembled WGS sequence"/>
</dbReference>
<reference evidence="2" key="1">
    <citation type="submission" date="2019-12" db="EMBL/GenBank/DDBJ databases">
        <title>Genome sequencing and annotation of Brassica cretica.</title>
        <authorList>
            <person name="Studholme D.J."/>
            <person name="Sarris P.F."/>
        </authorList>
    </citation>
    <scope>NUCLEOTIDE SEQUENCE</scope>
    <source>
        <strain evidence="2">PFS-001/15</strain>
        <tissue evidence="2">Leaf</tissue>
    </source>
</reference>
<feature type="region of interest" description="Disordered" evidence="1">
    <location>
        <begin position="51"/>
        <end position="80"/>
    </location>
</feature>
<sequence length="80" mass="9350">MAATKMFFRSGFDMQVFQIWKTSGTTYLSLRCTAKTTKNDETADEYDDITDETRNINDGEPEFPVDAPPESSRRRVEFRW</sequence>
<evidence type="ECO:0000256" key="1">
    <source>
        <dbReference type="SAM" id="MobiDB-lite"/>
    </source>
</evidence>
<organism evidence="2 3">
    <name type="scientific">Brassica cretica</name>
    <name type="common">Mustard</name>
    <dbReference type="NCBI Taxonomy" id="69181"/>
    <lineage>
        <taxon>Eukaryota</taxon>
        <taxon>Viridiplantae</taxon>
        <taxon>Streptophyta</taxon>
        <taxon>Embryophyta</taxon>
        <taxon>Tracheophyta</taxon>
        <taxon>Spermatophyta</taxon>
        <taxon>Magnoliopsida</taxon>
        <taxon>eudicotyledons</taxon>
        <taxon>Gunneridae</taxon>
        <taxon>Pentapetalae</taxon>
        <taxon>rosids</taxon>
        <taxon>malvids</taxon>
        <taxon>Brassicales</taxon>
        <taxon>Brassicaceae</taxon>
        <taxon>Brassiceae</taxon>
        <taxon>Brassica</taxon>
    </lineage>
</organism>
<proteinExistence type="predicted"/>